<evidence type="ECO:0000256" key="4">
    <source>
        <dbReference type="ARBA" id="ARBA00022532"/>
    </source>
</evidence>
<comment type="similarity">
    <text evidence="11">Belongs to the AceK family.</text>
</comment>
<reference evidence="14" key="1">
    <citation type="submission" date="2022-10" db="EMBL/GenBank/DDBJ databases">
        <title>Completed Genome Sequence of two octocoral isolated bacterium, Endozoicomonas euniceicola EF212T and Endozoicomonas gorgoniicola PS125T.</title>
        <authorList>
            <person name="Chiou Y.-J."/>
            <person name="Chen Y.-H."/>
        </authorList>
    </citation>
    <scope>NUCLEOTIDE SEQUENCE</scope>
    <source>
        <strain evidence="14">EF212</strain>
    </source>
</reference>
<dbReference type="EC" id="3.1.3.-" evidence="11"/>
<evidence type="ECO:0000256" key="9">
    <source>
        <dbReference type="ARBA" id="ARBA00022840"/>
    </source>
</evidence>
<keyword evidence="7 11" id="KW-0418">Kinase</keyword>
<evidence type="ECO:0000256" key="8">
    <source>
        <dbReference type="ARBA" id="ARBA00022801"/>
    </source>
</evidence>
<dbReference type="InterPro" id="IPR046854">
    <property type="entry name" value="AceK_regulatory"/>
</dbReference>
<gene>
    <name evidence="11 14" type="primary">aceK</name>
    <name evidence="14" type="ORF">NX720_20195</name>
</gene>
<evidence type="ECO:0000256" key="7">
    <source>
        <dbReference type="ARBA" id="ARBA00022777"/>
    </source>
</evidence>
<accession>A0ABY6GSQ5</accession>
<keyword evidence="15" id="KW-1185">Reference proteome</keyword>
<dbReference type="Proteomes" id="UP001163255">
    <property type="component" value="Chromosome"/>
</dbReference>
<feature type="active site" evidence="11">
    <location>
        <position position="384"/>
    </location>
</feature>
<protein>
    <recommendedName>
        <fullName evidence="11">Isocitrate dehydrogenase kinase/phosphatase</fullName>
        <shortName evidence="11">IDH kinase/phosphatase</shortName>
        <shortName evidence="11">IDHK/P</shortName>
        <ecNumber evidence="11">2.7.11.5</ecNumber>
        <ecNumber evidence="11">3.1.3.-</ecNumber>
    </recommendedName>
</protein>
<sequence length="587" mass="68354">MPLFTIEQQVSHKLARAILAGFESMFAEFLNITLGAQSRFERAAWQEVQDAMRQRLQVYENKVELVCAAVRVIAYRELDHSDVWQRAKNDYAQLVADHENALIAQTFFNSIHGSLLGQQKTRDIHRFILQEKYRPKPRPTDSIIYQFAETDGIIDSLRQVLNVFPLRIPFENLERDLKAAQNALAKINPELLTRQNYTIEFGRSLFFRNKAAYIVGQLVDPESGECLPFAIALLNRKNSDGDICLYLDAFMIGEGQLSKLFGFARSYFMVDTDQPVRYVDYLCRLLPNKERFELFNAIGFIKHAKTEFYRFKVDYTKRMPETMKYVSAPGVKGMVMLVFTTPDSDYVYKVIRDRFRPPKTSNRQEVMAKYDFVKQADRVGRLVDTHEFNYLVFDRQRFSPELLEEMITEVADSITLSGNALILRHVYVERKVTPLNLYIKESAGQAFEQVINDYGTTIKQLAAANIFPGDMLIKNFGVTRWGRVVFYDYDEICPLTSCHFRALPEPDNDIDALSVQPWFDIGENDVFPEQFSVFFAGHLQAKEYFDRFHQNLYGVDFWQKTQAAIKSGTLVDVYSYKEEWRLEYFYE</sequence>
<evidence type="ECO:0000256" key="6">
    <source>
        <dbReference type="ARBA" id="ARBA00022741"/>
    </source>
</evidence>
<keyword evidence="2 11" id="KW-0963">Cytoplasm</keyword>
<keyword evidence="8 11" id="KW-0378">Hydrolase</keyword>
<keyword evidence="5 11" id="KW-0808">Transferase</keyword>
<dbReference type="RefSeq" id="WP_262597037.1">
    <property type="nucleotide sequence ID" value="NZ_CP103300.1"/>
</dbReference>
<dbReference type="PANTHER" id="PTHR39559:SF1">
    <property type="entry name" value="ISOCITRATE DEHYDROGENASE KINASE_PHOSPHATASE"/>
    <property type="match status" value="1"/>
</dbReference>
<dbReference type="Pfam" id="PF20423">
    <property type="entry name" value="AceK_regulatory"/>
    <property type="match status" value="1"/>
</dbReference>
<evidence type="ECO:0000256" key="11">
    <source>
        <dbReference type="HAMAP-Rule" id="MF_00747"/>
    </source>
</evidence>
<dbReference type="EMBL" id="CP103300">
    <property type="protein sequence ID" value="UYM15161.1"/>
    <property type="molecule type" value="Genomic_DNA"/>
</dbReference>
<keyword evidence="9 11" id="KW-0067">ATP-binding</keyword>
<dbReference type="GO" id="GO:0008772">
    <property type="term" value="F:[isocitrate dehydrogenase (NADP+)] kinase activity"/>
    <property type="evidence" value="ECO:0007669"/>
    <property type="project" value="UniProtKB-EC"/>
</dbReference>
<feature type="domain" description="Isocitrate dehydrogenase kinase/phosphatase (AceK) kinase" evidence="12">
    <location>
        <begin position="324"/>
        <end position="578"/>
    </location>
</feature>
<comment type="subcellular location">
    <subcellularLocation>
        <location evidence="11">Cytoplasm</location>
    </subcellularLocation>
</comment>
<keyword evidence="3 11" id="KW-0723">Serine/threonine-protein kinase</keyword>
<keyword evidence="6 11" id="KW-0547">Nucleotide-binding</keyword>
<evidence type="ECO:0000259" key="13">
    <source>
        <dbReference type="Pfam" id="PF20423"/>
    </source>
</evidence>
<dbReference type="PIRSF" id="PIRSF000719">
    <property type="entry name" value="AceK"/>
    <property type="match status" value="1"/>
</dbReference>
<name>A0ABY6GSQ5_9GAMM</name>
<feature type="binding site" evidence="11">
    <location>
        <position position="349"/>
    </location>
    <ligand>
        <name>ATP</name>
        <dbReference type="ChEBI" id="CHEBI:30616"/>
    </ligand>
</feature>
<evidence type="ECO:0000313" key="15">
    <source>
        <dbReference type="Proteomes" id="UP001163255"/>
    </source>
</evidence>
<dbReference type="HAMAP" id="MF_00747">
    <property type="entry name" value="AceK"/>
    <property type="match status" value="1"/>
</dbReference>
<dbReference type="EC" id="2.7.11.5" evidence="11"/>
<dbReference type="GO" id="GO:0016787">
    <property type="term" value="F:hydrolase activity"/>
    <property type="evidence" value="ECO:0007669"/>
    <property type="project" value="UniProtKB-KW"/>
</dbReference>
<dbReference type="InterPro" id="IPR010452">
    <property type="entry name" value="Isocitrate_DH_AceK"/>
</dbReference>
<evidence type="ECO:0000256" key="10">
    <source>
        <dbReference type="ARBA" id="ARBA00022912"/>
    </source>
</evidence>
<feature type="domain" description="Isocitrate dehydrogenase kinase/phosphatase (AceK) regulatory" evidence="13">
    <location>
        <begin position="15"/>
        <end position="314"/>
    </location>
</feature>
<evidence type="ECO:0000256" key="1">
    <source>
        <dbReference type="ARBA" id="ARBA00022435"/>
    </source>
</evidence>
<keyword evidence="10 11" id="KW-0904">Protein phosphatase</keyword>
<evidence type="ECO:0000313" key="14">
    <source>
        <dbReference type="EMBL" id="UYM15161.1"/>
    </source>
</evidence>
<evidence type="ECO:0000259" key="12">
    <source>
        <dbReference type="Pfam" id="PF06315"/>
    </source>
</evidence>
<proteinExistence type="inferred from homology"/>
<evidence type="ECO:0000256" key="3">
    <source>
        <dbReference type="ARBA" id="ARBA00022527"/>
    </source>
</evidence>
<dbReference type="NCBIfam" id="NF002804">
    <property type="entry name" value="PRK02946.1"/>
    <property type="match status" value="1"/>
</dbReference>
<organism evidence="14 15">
    <name type="scientific">Endozoicomonas euniceicola</name>
    <dbReference type="NCBI Taxonomy" id="1234143"/>
    <lineage>
        <taxon>Bacteria</taxon>
        <taxon>Pseudomonadati</taxon>
        <taxon>Pseudomonadota</taxon>
        <taxon>Gammaproteobacteria</taxon>
        <taxon>Oceanospirillales</taxon>
        <taxon>Endozoicomonadaceae</taxon>
        <taxon>Endozoicomonas</taxon>
    </lineage>
</organism>
<keyword evidence="1 11" id="KW-0329">Glyoxylate bypass</keyword>
<keyword evidence="4 11" id="KW-0816">Tricarboxylic acid cycle</keyword>
<feature type="binding site" evidence="11">
    <location>
        <begin position="328"/>
        <end position="334"/>
    </location>
    <ligand>
        <name>ATP</name>
        <dbReference type="ChEBI" id="CHEBI:30616"/>
    </ligand>
</feature>
<evidence type="ECO:0000256" key="5">
    <source>
        <dbReference type="ARBA" id="ARBA00022679"/>
    </source>
</evidence>
<dbReference type="PANTHER" id="PTHR39559">
    <property type="match status" value="1"/>
</dbReference>
<comment type="catalytic activity">
    <reaction evidence="11">
        <text>L-seryl-[isocitrate dehydrogenase] + ATP = O-phospho-L-seryl-[isocitrate dehydrogenase] + ADP + H(+)</text>
        <dbReference type="Rhea" id="RHEA:43540"/>
        <dbReference type="Rhea" id="RHEA-COMP:10605"/>
        <dbReference type="Rhea" id="RHEA-COMP:10606"/>
        <dbReference type="ChEBI" id="CHEBI:15378"/>
        <dbReference type="ChEBI" id="CHEBI:29999"/>
        <dbReference type="ChEBI" id="CHEBI:30616"/>
        <dbReference type="ChEBI" id="CHEBI:83421"/>
        <dbReference type="ChEBI" id="CHEBI:456216"/>
        <dbReference type="EC" id="2.7.11.5"/>
    </reaction>
</comment>
<dbReference type="InterPro" id="IPR046855">
    <property type="entry name" value="AceK_kinase"/>
</dbReference>
<dbReference type="Pfam" id="PF06315">
    <property type="entry name" value="AceK_kinase"/>
    <property type="match status" value="1"/>
</dbReference>
<evidence type="ECO:0000256" key="2">
    <source>
        <dbReference type="ARBA" id="ARBA00022490"/>
    </source>
</evidence>
<comment type="function">
    <text evidence="11">Bifunctional enzyme which can phosphorylate or dephosphorylate isocitrate dehydrogenase (IDH) on a specific serine residue. This is a regulatory mechanism which enables bacteria to bypass the Krebs cycle via the glyoxylate shunt in response to the source of carbon. When bacteria are grown on glucose, IDH is fully active and unphosphorylated, but when grown on acetate or ethanol, the activity of IDH declines drastically concomitant with its phosphorylation.</text>
</comment>